<feature type="domain" description="PDZ" evidence="2">
    <location>
        <begin position="172"/>
        <end position="250"/>
    </location>
</feature>
<dbReference type="RefSeq" id="WP_245960383.1">
    <property type="nucleotide sequence ID" value="NZ_RCCJ01000001.1"/>
</dbReference>
<name>A0A497XN05_9AQUI</name>
<organism evidence="3 4">
    <name type="scientific">Hydrogenivirga caldilitoris</name>
    <dbReference type="NCBI Taxonomy" id="246264"/>
    <lineage>
        <taxon>Bacteria</taxon>
        <taxon>Pseudomonadati</taxon>
        <taxon>Aquificota</taxon>
        <taxon>Aquificia</taxon>
        <taxon>Aquificales</taxon>
        <taxon>Aquificaceae</taxon>
        <taxon>Hydrogenivirga</taxon>
    </lineage>
</organism>
<dbReference type="InterPro" id="IPR001639">
    <property type="entry name" value="T2SS_protein-GspC"/>
</dbReference>
<keyword evidence="4" id="KW-1185">Reference proteome</keyword>
<dbReference type="Proteomes" id="UP000267841">
    <property type="component" value="Unassembled WGS sequence"/>
</dbReference>
<dbReference type="InterPro" id="IPR041489">
    <property type="entry name" value="PDZ_6"/>
</dbReference>
<keyword evidence="1" id="KW-1133">Transmembrane helix</keyword>
<evidence type="ECO:0000259" key="2">
    <source>
        <dbReference type="SMART" id="SM00228"/>
    </source>
</evidence>
<dbReference type="InterPro" id="IPR036034">
    <property type="entry name" value="PDZ_sf"/>
</dbReference>
<evidence type="ECO:0000313" key="4">
    <source>
        <dbReference type="Proteomes" id="UP000267841"/>
    </source>
</evidence>
<dbReference type="Pfam" id="PF17820">
    <property type="entry name" value="PDZ_6"/>
    <property type="match status" value="1"/>
</dbReference>
<keyword evidence="1" id="KW-0472">Membrane</keyword>
<dbReference type="AlphaFoldDB" id="A0A497XN05"/>
<keyword evidence="1" id="KW-0812">Transmembrane</keyword>
<dbReference type="SUPFAM" id="SSF50156">
    <property type="entry name" value="PDZ domain-like"/>
    <property type="match status" value="1"/>
</dbReference>
<feature type="transmembrane region" description="Helical" evidence="1">
    <location>
        <begin position="6"/>
        <end position="27"/>
    </location>
</feature>
<protein>
    <submittedName>
        <fullName evidence="3">General secretion pathway protein C</fullName>
    </submittedName>
</protein>
<dbReference type="SMART" id="SM00228">
    <property type="entry name" value="PDZ"/>
    <property type="match status" value="1"/>
</dbReference>
<proteinExistence type="predicted"/>
<sequence>MNWILLSLPLIASFSTLIATVALYLTLREAFKEVKIPEPYREEIDITPISRALGKVFPQPTMKEGSILAEETPQSGDVKLLGTAVGIRGLALLRVGGKTLILEEGEEKEGVKLIEVGRSWAIVSVGGRKVNLRVEKARVPSATQEDLNVGTDVNSHDLKISRREIEMVTKDPGIMFREIRLVPYVKGGKTEGFIFEWIKPGSLFYRAGLRKGDVLVSINNMDIKSGEDAFRILQVLRNEPSLRVVVLRNGQRREINVRIE</sequence>
<reference evidence="3 4" key="1">
    <citation type="submission" date="2018-10" db="EMBL/GenBank/DDBJ databases">
        <title>Genomic Encyclopedia of Archaeal and Bacterial Type Strains, Phase II (KMG-II): from individual species to whole genera.</title>
        <authorList>
            <person name="Goeker M."/>
        </authorList>
    </citation>
    <scope>NUCLEOTIDE SEQUENCE [LARGE SCALE GENOMIC DNA]</scope>
    <source>
        <strain evidence="3 4">DSM 16510</strain>
    </source>
</reference>
<evidence type="ECO:0000256" key="1">
    <source>
        <dbReference type="SAM" id="Phobius"/>
    </source>
</evidence>
<dbReference type="EMBL" id="RCCJ01000001">
    <property type="protein sequence ID" value="RLJ70336.1"/>
    <property type="molecule type" value="Genomic_DNA"/>
</dbReference>
<dbReference type="NCBIfam" id="TIGR01713">
    <property type="entry name" value="typeII_sec_gspC"/>
    <property type="match status" value="1"/>
</dbReference>
<evidence type="ECO:0000313" key="3">
    <source>
        <dbReference type="EMBL" id="RLJ70336.1"/>
    </source>
</evidence>
<dbReference type="GO" id="GO:0015628">
    <property type="term" value="P:protein secretion by the type II secretion system"/>
    <property type="evidence" value="ECO:0007669"/>
    <property type="project" value="InterPro"/>
</dbReference>
<dbReference type="GO" id="GO:0015627">
    <property type="term" value="C:type II protein secretion system complex"/>
    <property type="evidence" value="ECO:0007669"/>
    <property type="project" value="InterPro"/>
</dbReference>
<accession>A0A497XN05</accession>
<gene>
    <name evidence="3" type="ORF">BCF55_0605</name>
</gene>
<dbReference type="InterPro" id="IPR001478">
    <property type="entry name" value="PDZ"/>
</dbReference>
<dbReference type="Gene3D" id="2.30.42.10">
    <property type="match status" value="1"/>
</dbReference>
<comment type="caution">
    <text evidence="3">The sequence shown here is derived from an EMBL/GenBank/DDBJ whole genome shotgun (WGS) entry which is preliminary data.</text>
</comment>